<reference evidence="4" key="2">
    <citation type="journal article" date="2014" name="ISME J.">
        <title>Microbial stratification in low pH oxic and suboxic macroscopic growths along an acid mine drainage.</title>
        <authorList>
            <person name="Mendez-Garcia C."/>
            <person name="Mesa V."/>
            <person name="Sprenger R.R."/>
            <person name="Richter M."/>
            <person name="Diez M.S."/>
            <person name="Solano J."/>
            <person name="Bargiela R."/>
            <person name="Golyshina O.V."/>
            <person name="Manteca A."/>
            <person name="Ramos J.L."/>
            <person name="Gallego J.R."/>
            <person name="Llorente I."/>
            <person name="Martins Dos Santos V.A."/>
            <person name="Jensen O.N."/>
            <person name="Pelaez A.I."/>
            <person name="Sanchez J."/>
            <person name="Ferrer M."/>
        </authorList>
    </citation>
    <scope>NUCLEOTIDE SEQUENCE</scope>
</reference>
<evidence type="ECO:0000256" key="2">
    <source>
        <dbReference type="ARBA" id="ARBA00022962"/>
    </source>
</evidence>
<keyword evidence="2" id="KW-0315">Glutamine amidotransferase</keyword>
<evidence type="ECO:0000313" key="4">
    <source>
        <dbReference type="EMBL" id="EQD73863.1"/>
    </source>
</evidence>
<proteinExistence type="predicted"/>
<dbReference type="InterPro" id="IPR017932">
    <property type="entry name" value="GATase_2_dom"/>
</dbReference>
<sequence>NPAVGGGAPLKWRAAWVRSEVRSPTLMPAREFCGVVGVSLQGRGAAPYLFRGLRALQHRGQESAGIATSSHGSLHHRKGMGLVHEVFSQELIDSLRGSVGIGHVRYSTTGT</sequence>
<keyword evidence="1 4" id="KW-0808">Transferase</keyword>
<feature type="non-terminal residue" evidence="4">
    <location>
        <position position="111"/>
    </location>
</feature>
<dbReference type="SUPFAM" id="SSF56235">
    <property type="entry name" value="N-terminal nucleophile aminohydrolases (Ntn hydrolases)"/>
    <property type="match status" value="1"/>
</dbReference>
<protein>
    <submittedName>
        <fullName evidence="4">Amidophosphoribosyltransferase</fullName>
    </submittedName>
</protein>
<accession>T1BZA0</accession>
<comment type="caution">
    <text evidence="4">The sequence shown here is derived from an EMBL/GenBank/DDBJ whole genome shotgun (WGS) entry which is preliminary data.</text>
</comment>
<evidence type="ECO:0000256" key="1">
    <source>
        <dbReference type="ARBA" id="ARBA00022679"/>
    </source>
</evidence>
<dbReference type="Gene3D" id="3.60.20.10">
    <property type="entry name" value="Glutamine Phosphoribosylpyrophosphate, subunit 1, domain 1"/>
    <property type="match status" value="1"/>
</dbReference>
<reference evidence="4" key="1">
    <citation type="submission" date="2013-08" db="EMBL/GenBank/DDBJ databases">
        <authorList>
            <person name="Mendez C."/>
            <person name="Richter M."/>
            <person name="Ferrer M."/>
            <person name="Sanchez J."/>
        </authorList>
    </citation>
    <scope>NUCLEOTIDE SEQUENCE</scope>
</reference>
<feature type="non-terminal residue" evidence="4">
    <location>
        <position position="1"/>
    </location>
</feature>
<dbReference type="InterPro" id="IPR029055">
    <property type="entry name" value="Ntn_hydrolases_N"/>
</dbReference>
<organism evidence="4">
    <name type="scientific">mine drainage metagenome</name>
    <dbReference type="NCBI Taxonomy" id="410659"/>
    <lineage>
        <taxon>unclassified sequences</taxon>
        <taxon>metagenomes</taxon>
        <taxon>ecological metagenomes</taxon>
    </lineage>
</organism>
<dbReference type="AlphaFoldDB" id="T1BZA0"/>
<name>T1BZA0_9ZZZZ</name>
<dbReference type="EMBL" id="AUZY01001807">
    <property type="protein sequence ID" value="EQD73863.1"/>
    <property type="molecule type" value="Genomic_DNA"/>
</dbReference>
<gene>
    <name evidence="4" type="ORF">B1B_02998</name>
</gene>
<evidence type="ECO:0000259" key="3">
    <source>
        <dbReference type="PROSITE" id="PS51278"/>
    </source>
</evidence>
<dbReference type="GO" id="GO:0016757">
    <property type="term" value="F:glycosyltransferase activity"/>
    <property type="evidence" value="ECO:0007669"/>
    <property type="project" value="UniProtKB-KW"/>
</dbReference>
<dbReference type="PANTHER" id="PTHR11907">
    <property type="entry name" value="AMIDOPHOSPHORIBOSYLTRANSFERASE"/>
    <property type="match status" value="1"/>
</dbReference>
<feature type="domain" description="Glutamine amidotransferase type-2" evidence="3">
    <location>
        <begin position="33"/>
        <end position="111"/>
    </location>
</feature>
<keyword evidence="4" id="KW-0328">Glycosyltransferase</keyword>
<dbReference type="PROSITE" id="PS51278">
    <property type="entry name" value="GATASE_TYPE_2"/>
    <property type="match status" value="1"/>
</dbReference>